<evidence type="ECO:0000313" key="1">
    <source>
        <dbReference type="EMBL" id="AEI15242.1"/>
    </source>
</evidence>
<reference evidence="2" key="2">
    <citation type="submission" date="2011-06" db="EMBL/GenBank/DDBJ databases">
        <title>The complete genome of Flexistipes sinusarabici DSM 4947.</title>
        <authorList>
            <person name="Lucas S."/>
            <person name="Han J."/>
            <person name="Lapidus A."/>
            <person name="Bruce D."/>
            <person name="Goodwin L."/>
            <person name="Pitluck S."/>
            <person name="Peters L."/>
            <person name="Kyrpides N."/>
            <person name="Mavromatis K."/>
            <person name="Ivanova N."/>
            <person name="Mikhailova N."/>
            <person name="Chertkov O."/>
            <person name="Detter J.C."/>
            <person name="Tapia R."/>
            <person name="Han C."/>
            <person name="Land M."/>
            <person name="Hauser L."/>
            <person name="Markowitz V."/>
            <person name="Cheng J.-F."/>
            <person name="Hugenholtz P."/>
            <person name="Woyke T."/>
            <person name="Wu D."/>
            <person name="Spring S."/>
            <person name="Schroeder M."/>
            <person name="Brambilla E."/>
            <person name="Klenk H.-P."/>
            <person name="Eisen J.A."/>
        </authorList>
    </citation>
    <scope>NUCLEOTIDE SEQUENCE [LARGE SCALE GENOMIC DNA]</scope>
    <source>
        <strain evidence="2">DSM 4947 / MAS 10</strain>
    </source>
</reference>
<dbReference type="STRING" id="717231.Flexsi_1592"/>
<protein>
    <submittedName>
        <fullName evidence="1">Uncharacterized protein</fullName>
    </submittedName>
</protein>
<dbReference type="Proteomes" id="UP000006621">
    <property type="component" value="Chromosome"/>
</dbReference>
<name>F8E940_FLESM</name>
<organism evidence="1 2">
    <name type="scientific">Flexistipes sinusarabici (strain ATCC 49648 / DSM 4947 / MAS 10)</name>
    <dbReference type="NCBI Taxonomy" id="717231"/>
    <lineage>
        <taxon>Bacteria</taxon>
        <taxon>Pseudomonadati</taxon>
        <taxon>Deferribacterota</taxon>
        <taxon>Deferribacteres</taxon>
        <taxon>Deferribacterales</taxon>
        <taxon>Flexistipitaceae</taxon>
        <taxon>Flexistipes</taxon>
    </lineage>
</organism>
<dbReference type="EMBL" id="CP002858">
    <property type="protein sequence ID" value="AEI15242.1"/>
    <property type="molecule type" value="Genomic_DNA"/>
</dbReference>
<dbReference type="OrthoDB" id="9976604at2"/>
<keyword evidence="2" id="KW-1185">Reference proteome</keyword>
<gene>
    <name evidence="1" type="ordered locus">Flexsi_1592</name>
</gene>
<dbReference type="RefSeq" id="WP_013886722.1">
    <property type="nucleotide sequence ID" value="NC_015672.1"/>
</dbReference>
<reference evidence="1 2" key="1">
    <citation type="journal article" date="2011" name="Stand. Genomic Sci.">
        <title>Genome sequence of the moderately thermophilic halophile Flexistipes sinusarabici strain (MAS10).</title>
        <authorList>
            <person name="Lapidus A."/>
            <person name="Chertkov O."/>
            <person name="Nolan M."/>
            <person name="Lucas S."/>
            <person name="Hammon N."/>
            <person name="Deshpande S."/>
            <person name="Cheng J.F."/>
            <person name="Tapia R."/>
            <person name="Han C."/>
            <person name="Goodwin L."/>
            <person name="Pitluck S."/>
            <person name="Liolios K."/>
            <person name="Pagani I."/>
            <person name="Ivanova N."/>
            <person name="Huntemann M."/>
            <person name="Mavromatis K."/>
            <person name="Mikhailova N."/>
            <person name="Pati A."/>
            <person name="Chen A."/>
            <person name="Palaniappan K."/>
            <person name="Land M."/>
            <person name="Hauser L."/>
            <person name="Brambilla E.M."/>
            <person name="Rohde M."/>
            <person name="Abt B."/>
            <person name="Spring S."/>
            <person name="Goker M."/>
            <person name="Bristow J."/>
            <person name="Eisen J.A."/>
            <person name="Markowitz V."/>
            <person name="Hugenholtz P."/>
            <person name="Kyrpides N.C."/>
            <person name="Klenk H.P."/>
            <person name="Woyke T."/>
        </authorList>
    </citation>
    <scope>NUCLEOTIDE SEQUENCE [LARGE SCALE GENOMIC DNA]</scope>
    <source>
        <strain evidence="2">DSM 4947 / MAS 10</strain>
    </source>
</reference>
<proteinExistence type="predicted"/>
<dbReference type="AlphaFoldDB" id="F8E940"/>
<dbReference type="KEGG" id="fsi:Flexsi_1592"/>
<evidence type="ECO:0000313" key="2">
    <source>
        <dbReference type="Proteomes" id="UP000006621"/>
    </source>
</evidence>
<dbReference type="HOGENOM" id="CLU_1756118_0_0_0"/>
<accession>F8E940</accession>
<sequence>MSDICFLRPTAAKRIENWLNSNNYSLHNGYFTLEYNFSPIVDDGIILSFIDNKTGDIHKLVVQDDIEGIIEPDEECSVSQISIDYIPLSLELTPETLEKFSEIESRKFEAEVEELVEPVGCGIKFEIYSDSYAIFACKKELQRTQIGE</sequence>